<dbReference type="Proteomes" id="UP000309340">
    <property type="component" value="Unassembled WGS sequence"/>
</dbReference>
<evidence type="ECO:0000259" key="3">
    <source>
        <dbReference type="Pfam" id="PF05368"/>
    </source>
</evidence>
<organism evidence="4 5">
    <name type="scientific">Friedmanniomyces simplex</name>
    <dbReference type="NCBI Taxonomy" id="329884"/>
    <lineage>
        <taxon>Eukaryota</taxon>
        <taxon>Fungi</taxon>
        <taxon>Dikarya</taxon>
        <taxon>Ascomycota</taxon>
        <taxon>Pezizomycotina</taxon>
        <taxon>Dothideomycetes</taxon>
        <taxon>Dothideomycetidae</taxon>
        <taxon>Mycosphaerellales</taxon>
        <taxon>Teratosphaeriaceae</taxon>
        <taxon>Friedmanniomyces</taxon>
    </lineage>
</organism>
<dbReference type="PANTHER" id="PTHR47706">
    <property type="entry name" value="NMRA-LIKE FAMILY PROTEIN"/>
    <property type="match status" value="1"/>
</dbReference>
<dbReference type="Pfam" id="PF05368">
    <property type="entry name" value="NmrA"/>
    <property type="match status" value="1"/>
</dbReference>
<protein>
    <recommendedName>
        <fullName evidence="3">NmrA-like domain-containing protein</fullName>
    </recommendedName>
</protein>
<keyword evidence="2" id="KW-0560">Oxidoreductase</keyword>
<dbReference type="InterPro" id="IPR008030">
    <property type="entry name" value="NmrA-like"/>
</dbReference>
<keyword evidence="1" id="KW-0521">NADP</keyword>
<dbReference type="OrthoDB" id="419598at2759"/>
<dbReference type="SUPFAM" id="SSF51735">
    <property type="entry name" value="NAD(P)-binding Rossmann-fold domains"/>
    <property type="match status" value="1"/>
</dbReference>
<dbReference type="Gene3D" id="3.90.25.10">
    <property type="entry name" value="UDP-galactose 4-epimerase, domain 1"/>
    <property type="match status" value="1"/>
</dbReference>
<dbReference type="AlphaFoldDB" id="A0A4U0VMR5"/>
<name>A0A4U0VMR5_9PEZI</name>
<accession>A0A4U0VMR5</accession>
<dbReference type="InterPro" id="IPR036291">
    <property type="entry name" value="NAD(P)-bd_dom_sf"/>
</dbReference>
<comment type="caution">
    <text evidence="4">The sequence shown here is derived from an EMBL/GenBank/DDBJ whole genome shotgun (WGS) entry which is preliminary data.</text>
</comment>
<evidence type="ECO:0000313" key="5">
    <source>
        <dbReference type="Proteomes" id="UP000309340"/>
    </source>
</evidence>
<dbReference type="InterPro" id="IPR051609">
    <property type="entry name" value="NmrA/Isoflavone_reductase-like"/>
</dbReference>
<keyword evidence="5" id="KW-1185">Reference proteome</keyword>
<feature type="domain" description="NmrA-like" evidence="3">
    <location>
        <begin position="3"/>
        <end position="246"/>
    </location>
</feature>
<evidence type="ECO:0000256" key="2">
    <source>
        <dbReference type="ARBA" id="ARBA00023002"/>
    </source>
</evidence>
<dbReference type="GO" id="GO:0016491">
    <property type="term" value="F:oxidoreductase activity"/>
    <property type="evidence" value="ECO:0007669"/>
    <property type="project" value="UniProtKB-KW"/>
</dbReference>
<proteinExistence type="predicted"/>
<evidence type="ECO:0000256" key="1">
    <source>
        <dbReference type="ARBA" id="ARBA00022857"/>
    </source>
</evidence>
<dbReference type="Gene3D" id="3.40.50.720">
    <property type="entry name" value="NAD(P)-binding Rossmann-like Domain"/>
    <property type="match status" value="1"/>
</dbReference>
<gene>
    <name evidence="4" type="ORF">B0A55_13353</name>
</gene>
<dbReference type="EMBL" id="NAJQ01001946">
    <property type="protein sequence ID" value="TKA50687.1"/>
    <property type="molecule type" value="Genomic_DNA"/>
</dbReference>
<feature type="non-terminal residue" evidence="4">
    <location>
        <position position="316"/>
    </location>
</feature>
<sequence>MASILVFGATGVAGKYIIDALVAAKSSFSRLGIFTSQHTVDNKAELIQRLKSEGIHVHVGDVGKDEDVLAAYQDYDTVVNAAGRNAILSQIDLLSLAEQTQNIKRFFPSEYGTDIEYSPASANEKPHQLKLKVRAYINEHVRRVQYTYVVTGPYAEMALSRMPPAIEAAGSFDVQGKKARLLGSGDEPVSYTTMLDLGSLVVAALLHPEEARDRALKVNSFTATGHQVLAEFEKQTGGKWSVSYTSLDELKGMETEAWEKGEPFATVYTLRRIWTEGGTMYKERDNGLVKYEDTETLATLVERIVRTQTGEHTEGK</sequence>
<reference evidence="4 5" key="1">
    <citation type="submission" date="2017-03" db="EMBL/GenBank/DDBJ databases">
        <title>Genomes of endolithic fungi from Antarctica.</title>
        <authorList>
            <person name="Coleine C."/>
            <person name="Masonjones S."/>
            <person name="Stajich J.E."/>
        </authorList>
    </citation>
    <scope>NUCLEOTIDE SEQUENCE [LARGE SCALE GENOMIC DNA]</scope>
    <source>
        <strain evidence="4 5">CCFEE 5184</strain>
    </source>
</reference>
<dbReference type="STRING" id="329884.A0A4U0VMR5"/>
<dbReference type="PANTHER" id="PTHR47706:SF11">
    <property type="entry name" value="ISOFLAVONE REDUCTASE FAMILY PROTEIN (AFU_ORTHOLOGUE AFUA_1G12510)"/>
    <property type="match status" value="1"/>
</dbReference>
<evidence type="ECO:0000313" key="4">
    <source>
        <dbReference type="EMBL" id="TKA50687.1"/>
    </source>
</evidence>